<dbReference type="InterPro" id="IPR008969">
    <property type="entry name" value="CarboxyPept-like_regulatory"/>
</dbReference>
<gene>
    <name evidence="6" type="ORF">LS48_04645</name>
</gene>
<dbReference type="AlphaFoldDB" id="A0A137RKG7"/>
<feature type="domain" description="Outer membrane protein beta-barrel" evidence="5">
    <location>
        <begin position="375"/>
        <end position="780"/>
    </location>
</feature>
<evidence type="ECO:0000313" key="6">
    <source>
        <dbReference type="EMBL" id="KXO00681.1"/>
    </source>
</evidence>
<keyword evidence="3" id="KW-0998">Cell outer membrane</keyword>
<dbReference type="Gene3D" id="2.60.40.1120">
    <property type="entry name" value="Carboxypeptidase-like, regulatory domain"/>
    <property type="match status" value="1"/>
</dbReference>
<dbReference type="PANTHER" id="PTHR40980:SF4">
    <property type="entry name" value="TONB-DEPENDENT RECEPTOR-LIKE BETA-BARREL DOMAIN-CONTAINING PROTEIN"/>
    <property type="match status" value="1"/>
</dbReference>
<dbReference type="Pfam" id="PF14905">
    <property type="entry name" value="OMP_b-brl_3"/>
    <property type="match status" value="1"/>
</dbReference>
<dbReference type="InterPro" id="IPR041700">
    <property type="entry name" value="OMP_b-brl_3"/>
</dbReference>
<dbReference type="GO" id="GO:0009279">
    <property type="term" value="C:cell outer membrane"/>
    <property type="evidence" value="ECO:0007669"/>
    <property type="project" value="UniProtKB-SubCell"/>
</dbReference>
<dbReference type="PATRIC" id="fig|1548749.3.peg.979"/>
<keyword evidence="2" id="KW-0472">Membrane</keyword>
<dbReference type="OrthoDB" id="8764943at2"/>
<evidence type="ECO:0000256" key="3">
    <source>
        <dbReference type="ARBA" id="ARBA00023237"/>
    </source>
</evidence>
<keyword evidence="7" id="KW-1185">Reference proteome</keyword>
<organism evidence="6 7">
    <name type="scientific">Aequorivita aquimaris</name>
    <dbReference type="NCBI Taxonomy" id="1548749"/>
    <lineage>
        <taxon>Bacteria</taxon>
        <taxon>Pseudomonadati</taxon>
        <taxon>Bacteroidota</taxon>
        <taxon>Flavobacteriia</taxon>
        <taxon>Flavobacteriales</taxon>
        <taxon>Flavobacteriaceae</taxon>
        <taxon>Aequorivita</taxon>
    </lineage>
</organism>
<reference evidence="6 7" key="2">
    <citation type="journal article" date="2016" name="Int. J. Syst. Evol. Microbiol.">
        <title>Vitellibacter aquimaris sp. nov., a marine bacterium isolated from seawater.</title>
        <authorList>
            <person name="Thevarajoo S."/>
            <person name="Selvaratnam C."/>
            <person name="Goh K.M."/>
            <person name="Hong K.W."/>
            <person name="Chan X.Y."/>
            <person name="Chan K.G."/>
            <person name="Chong C.S."/>
        </authorList>
    </citation>
    <scope>NUCLEOTIDE SEQUENCE [LARGE SCALE GENOMIC DNA]</scope>
    <source>
        <strain evidence="6 7">D-24</strain>
    </source>
</reference>
<dbReference type="Proteomes" id="UP000070138">
    <property type="component" value="Unassembled WGS sequence"/>
</dbReference>
<evidence type="ECO:0000256" key="1">
    <source>
        <dbReference type="ARBA" id="ARBA00004442"/>
    </source>
</evidence>
<evidence type="ECO:0000256" key="4">
    <source>
        <dbReference type="SAM" id="SignalP"/>
    </source>
</evidence>
<dbReference type="Pfam" id="PF13715">
    <property type="entry name" value="CarbopepD_reg_2"/>
    <property type="match status" value="1"/>
</dbReference>
<dbReference type="SUPFAM" id="SSF56935">
    <property type="entry name" value="Porins"/>
    <property type="match status" value="1"/>
</dbReference>
<reference evidence="7" key="1">
    <citation type="submission" date="2014-10" db="EMBL/GenBank/DDBJ databases">
        <title>Genome sequencing of Vitellibacter sp. D-24.</title>
        <authorList>
            <person name="Thevarajoo S."/>
            <person name="Selvaratnam C."/>
            <person name="Goh K.M."/>
            <person name="Chong C.S."/>
        </authorList>
    </citation>
    <scope>NUCLEOTIDE SEQUENCE [LARGE SCALE GENOMIC DNA]</scope>
    <source>
        <strain evidence="7">D-24</strain>
    </source>
</reference>
<comment type="subcellular location">
    <subcellularLocation>
        <location evidence="1">Cell outer membrane</location>
    </subcellularLocation>
</comment>
<comment type="caution">
    <text evidence="6">The sequence shown here is derived from an EMBL/GenBank/DDBJ whole genome shotgun (WGS) entry which is preliminary data.</text>
</comment>
<evidence type="ECO:0000256" key="2">
    <source>
        <dbReference type="ARBA" id="ARBA00023136"/>
    </source>
</evidence>
<sequence length="805" mass="91934">MTRLFMFFFCLQAGVLMAQDFSVSGKLTDSNNVPLSFVNVLVYGNKEETPLQGTTTDEDGSFVLNNLPGGTYALNFSYIGFEDLQQTIQLFSNKNLGNLVLKEDQQMLDETVVVAKLPTIRKSPGKLVFEVENTSFAVGSTMDLLKKTPGIIVTGENIQVKMSTPVIYINGKRVYLSSEEIYSLLQNTDAAAIKSVEVITNPSSKYDAEAGTVLNIIMSKTISVGYKGSVNATYEQGIYPKYTLGTSHFYKNNWLNIYAGYSFSKKKEYKNDENYIRFFQPDEVSTKSIWETDFNRTTERSNHNGNVVLDFTLNDKNTISLTSNVSLTPNVNYHNNGNSLIFNPQRQLDSTITTLSYVDYDKQNLSFALDYIRALNDNGATLAVSANYIYYDNTQNQSVNSDYLLPNGDFLRNNSFYTDSNQNSDIFTGQADISSELWGGTFEAGFKFSSIDTESKLDFFDVMKSTTTFNNSLSDDFNYKENIYAEYINFEKEWEKWSITAGLRGEYTDLDAISLSLGEVNNQQYFDFFPSASFHYTINENNGIGLSYSRSVQRPRYQSLNPFKYYITERNFNGGNPKLVPAIEDKITLTFDHKSKLFFEIYYQNIENSLDILILQNNTNSTLSGIDANMIKSYQYAFDITYFSSFNSWWWLHLNTSSFYLANEFYALQSAPETYTNDTFGQYIFLTNHFTLSKDRALTADLTGVYISNFVFGNRFFENQNYVNVSVRKDFWDKRASLTVGVDDVFNTLNNTASVSKYYNQDNYYYANTESRLLRVGFKYNFGNARLRDNNKNIETDEGDRLEGK</sequence>
<accession>A0A137RKG7</accession>
<feature type="signal peptide" evidence="4">
    <location>
        <begin position="1"/>
        <end position="18"/>
    </location>
</feature>
<protein>
    <recommendedName>
        <fullName evidence="5">Outer membrane protein beta-barrel domain-containing protein</fullName>
    </recommendedName>
</protein>
<keyword evidence="4" id="KW-0732">Signal</keyword>
<dbReference type="STRING" id="1548749.LS48_04645"/>
<dbReference type="Gene3D" id="2.40.170.20">
    <property type="entry name" value="TonB-dependent receptor, beta-barrel domain"/>
    <property type="match status" value="1"/>
</dbReference>
<dbReference type="SUPFAM" id="SSF49464">
    <property type="entry name" value="Carboxypeptidase regulatory domain-like"/>
    <property type="match status" value="1"/>
</dbReference>
<dbReference type="PANTHER" id="PTHR40980">
    <property type="entry name" value="PLUG DOMAIN-CONTAINING PROTEIN"/>
    <property type="match status" value="1"/>
</dbReference>
<proteinExistence type="predicted"/>
<name>A0A137RKG7_9FLAO</name>
<evidence type="ECO:0000259" key="5">
    <source>
        <dbReference type="Pfam" id="PF14905"/>
    </source>
</evidence>
<dbReference type="InterPro" id="IPR036942">
    <property type="entry name" value="Beta-barrel_TonB_sf"/>
</dbReference>
<evidence type="ECO:0000313" key="7">
    <source>
        <dbReference type="Proteomes" id="UP000070138"/>
    </source>
</evidence>
<dbReference type="EMBL" id="JRWG01000002">
    <property type="protein sequence ID" value="KXO00681.1"/>
    <property type="molecule type" value="Genomic_DNA"/>
</dbReference>
<feature type="chain" id="PRO_5007479823" description="Outer membrane protein beta-barrel domain-containing protein" evidence="4">
    <location>
        <begin position="19"/>
        <end position="805"/>
    </location>
</feature>